<dbReference type="PANTHER" id="PTHR43584">
    <property type="entry name" value="NUCLEOTIDYL TRANSFERASE"/>
    <property type="match status" value="1"/>
</dbReference>
<dbReference type="GO" id="GO:0016779">
    <property type="term" value="F:nucleotidyltransferase activity"/>
    <property type="evidence" value="ECO:0007669"/>
    <property type="project" value="UniProtKB-KW"/>
</dbReference>
<gene>
    <name evidence="4" type="ORF">A3C16_05850</name>
</gene>
<name>A0A1G2KQZ9_9BACT</name>
<dbReference type="InterPro" id="IPR005835">
    <property type="entry name" value="NTP_transferase_dom"/>
</dbReference>
<dbReference type="EMBL" id="MHQL01000053">
    <property type="protein sequence ID" value="OHA01810.1"/>
    <property type="molecule type" value="Genomic_DNA"/>
</dbReference>
<evidence type="ECO:0000313" key="4">
    <source>
        <dbReference type="EMBL" id="OHA01810.1"/>
    </source>
</evidence>
<sequence>MKAIILAAGRGVRMLPLTKTIPKTMVPVAGKPILRHILEAFPRKVDEVIIVIGYKGEKIRRAFGRMWHGKSIRYVEQKKLNGTAGALLCARHLIAHGERFIIIYGDEIPTRGEMKTLLSHESAWLCHKVDDPRQSGVPTITPAGRITSVVEKPKRPKSLYAVGGALVVTADIFSFRSVLHKNGEYYLSSMMNRYLRCHNVTAVRGRTNLFFSTPTDVDRFNKNQYSRRHTAR</sequence>
<feature type="domain" description="Nucleotidyl transferase" evidence="3">
    <location>
        <begin position="2"/>
        <end position="195"/>
    </location>
</feature>
<evidence type="ECO:0000256" key="2">
    <source>
        <dbReference type="ARBA" id="ARBA00022695"/>
    </source>
</evidence>
<dbReference type="Pfam" id="PF00483">
    <property type="entry name" value="NTP_transferase"/>
    <property type="match status" value="1"/>
</dbReference>
<reference evidence="4 5" key="1">
    <citation type="journal article" date="2016" name="Nat. Commun.">
        <title>Thousands of microbial genomes shed light on interconnected biogeochemical processes in an aquifer system.</title>
        <authorList>
            <person name="Anantharaman K."/>
            <person name="Brown C.T."/>
            <person name="Hug L.A."/>
            <person name="Sharon I."/>
            <person name="Castelle C.J."/>
            <person name="Probst A.J."/>
            <person name="Thomas B.C."/>
            <person name="Singh A."/>
            <person name="Wilkins M.J."/>
            <person name="Karaoz U."/>
            <person name="Brodie E.L."/>
            <person name="Williams K.H."/>
            <person name="Hubbard S.S."/>
            <person name="Banfield J.F."/>
        </authorList>
    </citation>
    <scope>NUCLEOTIDE SEQUENCE [LARGE SCALE GENOMIC DNA]</scope>
</reference>
<evidence type="ECO:0000256" key="1">
    <source>
        <dbReference type="ARBA" id="ARBA00022679"/>
    </source>
</evidence>
<dbReference type="SUPFAM" id="SSF53448">
    <property type="entry name" value="Nucleotide-diphospho-sugar transferases"/>
    <property type="match status" value="1"/>
</dbReference>
<dbReference type="Proteomes" id="UP000177811">
    <property type="component" value="Unassembled WGS sequence"/>
</dbReference>
<dbReference type="InterPro" id="IPR050065">
    <property type="entry name" value="GlmU-like"/>
</dbReference>
<keyword evidence="1" id="KW-0808">Transferase</keyword>
<dbReference type="PANTHER" id="PTHR43584:SF8">
    <property type="entry name" value="N-ACETYLMURAMATE ALPHA-1-PHOSPHATE URIDYLYLTRANSFERASE"/>
    <property type="match status" value="1"/>
</dbReference>
<dbReference type="Gene3D" id="3.90.550.10">
    <property type="entry name" value="Spore Coat Polysaccharide Biosynthesis Protein SpsA, Chain A"/>
    <property type="match status" value="1"/>
</dbReference>
<proteinExistence type="predicted"/>
<comment type="caution">
    <text evidence="4">The sequence shown here is derived from an EMBL/GenBank/DDBJ whole genome shotgun (WGS) entry which is preliminary data.</text>
</comment>
<evidence type="ECO:0000313" key="5">
    <source>
        <dbReference type="Proteomes" id="UP000177811"/>
    </source>
</evidence>
<dbReference type="InterPro" id="IPR029044">
    <property type="entry name" value="Nucleotide-diphossugar_trans"/>
</dbReference>
<organism evidence="4 5">
    <name type="scientific">Candidatus Sungbacteria bacterium RIFCSPHIGHO2_02_FULL_51_29</name>
    <dbReference type="NCBI Taxonomy" id="1802273"/>
    <lineage>
        <taxon>Bacteria</taxon>
        <taxon>Candidatus Sungiibacteriota</taxon>
    </lineage>
</organism>
<keyword evidence="2" id="KW-0548">Nucleotidyltransferase</keyword>
<dbReference type="AlphaFoldDB" id="A0A1G2KQZ9"/>
<evidence type="ECO:0000259" key="3">
    <source>
        <dbReference type="Pfam" id="PF00483"/>
    </source>
</evidence>
<dbReference type="CDD" id="cd04181">
    <property type="entry name" value="NTP_transferase"/>
    <property type="match status" value="1"/>
</dbReference>
<accession>A0A1G2KQZ9</accession>
<protein>
    <recommendedName>
        <fullName evidence="3">Nucleotidyl transferase domain-containing protein</fullName>
    </recommendedName>
</protein>